<feature type="domain" description="AB hydrolase-1" evidence="1">
    <location>
        <begin position="34"/>
        <end position="254"/>
    </location>
</feature>
<dbReference type="Pfam" id="PF00561">
    <property type="entry name" value="Abhydrolase_1"/>
    <property type="match status" value="1"/>
</dbReference>
<dbReference type="EMBL" id="CP002583">
    <property type="protein sequence ID" value="ADZ90911.1"/>
    <property type="molecule type" value="Genomic_DNA"/>
</dbReference>
<dbReference type="InterPro" id="IPR000073">
    <property type="entry name" value="AB_hydrolase_1"/>
</dbReference>
<dbReference type="KEGG" id="mme:Marme_1648"/>
<dbReference type="Gene3D" id="3.40.50.1820">
    <property type="entry name" value="alpha/beta hydrolase"/>
    <property type="match status" value="1"/>
</dbReference>
<dbReference type="Proteomes" id="UP000001062">
    <property type="component" value="Chromosome"/>
</dbReference>
<sequence>MNLSENKKIETTFNGLPLNYYDSGVPRVENDNLPMVIIHGTTGSTDTHFGYLFPLISSRCRVISIDWSNINEDKLTLSDLKEQVYSVINMTLEGKKYNLLGYSLGAVIAAKIASERVNDVSGLILVAGWQKTDEHQILRNHIWNILRKENSEALKLYMSFCAFSTSFIQNSSLEQTVENAKKIEINEFIDKQMKLNSTIDITDDLPRIKAKTLVIGCSQDLMVPTHHSKQLFSSIDRASYLEIPSGHGVVYERPAELFQHIDHFISNPERFTDGSVINVRQA</sequence>
<evidence type="ECO:0000313" key="2">
    <source>
        <dbReference type="EMBL" id="ADZ90911.1"/>
    </source>
</evidence>
<dbReference type="HOGENOM" id="CLU_020336_50_2_6"/>
<organism evidence="2 3">
    <name type="scientific">Marinomonas mediterranea (strain ATCC 700492 / JCM 21426 / NBRC 103028 / MMB-1)</name>
    <dbReference type="NCBI Taxonomy" id="717774"/>
    <lineage>
        <taxon>Bacteria</taxon>
        <taxon>Pseudomonadati</taxon>
        <taxon>Pseudomonadota</taxon>
        <taxon>Gammaproteobacteria</taxon>
        <taxon>Oceanospirillales</taxon>
        <taxon>Oceanospirillaceae</taxon>
        <taxon>Marinomonas</taxon>
    </lineage>
</organism>
<dbReference type="GO" id="GO:0016020">
    <property type="term" value="C:membrane"/>
    <property type="evidence" value="ECO:0007669"/>
    <property type="project" value="TreeGrafter"/>
</dbReference>
<dbReference type="PANTHER" id="PTHR43798">
    <property type="entry name" value="MONOACYLGLYCEROL LIPASE"/>
    <property type="match status" value="1"/>
</dbReference>
<dbReference type="STRING" id="717774.Marme_1648"/>
<keyword evidence="3" id="KW-1185">Reference proteome</keyword>
<keyword evidence="2" id="KW-0378">Hydrolase</keyword>
<evidence type="ECO:0000313" key="3">
    <source>
        <dbReference type="Proteomes" id="UP000001062"/>
    </source>
</evidence>
<proteinExistence type="predicted"/>
<dbReference type="AlphaFoldDB" id="F2JZQ7"/>
<dbReference type="RefSeq" id="WP_013660816.1">
    <property type="nucleotide sequence ID" value="NC_015276.1"/>
</dbReference>
<name>F2JZQ7_MARM1</name>
<evidence type="ECO:0000259" key="1">
    <source>
        <dbReference type="Pfam" id="PF00561"/>
    </source>
</evidence>
<dbReference type="InterPro" id="IPR050266">
    <property type="entry name" value="AB_hydrolase_sf"/>
</dbReference>
<dbReference type="InterPro" id="IPR029058">
    <property type="entry name" value="AB_hydrolase_fold"/>
</dbReference>
<dbReference type="eggNOG" id="COG1073">
    <property type="taxonomic scope" value="Bacteria"/>
</dbReference>
<protein>
    <submittedName>
        <fullName evidence="2">Alpha/beta hydrolase fold protein</fullName>
    </submittedName>
</protein>
<dbReference type="PANTHER" id="PTHR43798:SF33">
    <property type="entry name" value="HYDROLASE, PUTATIVE (AFU_ORTHOLOGUE AFUA_2G14860)-RELATED"/>
    <property type="match status" value="1"/>
</dbReference>
<dbReference type="PATRIC" id="fig|717774.3.peg.1712"/>
<accession>F2JZQ7</accession>
<dbReference type="GO" id="GO:0016787">
    <property type="term" value="F:hydrolase activity"/>
    <property type="evidence" value="ECO:0007669"/>
    <property type="project" value="UniProtKB-KW"/>
</dbReference>
<dbReference type="SUPFAM" id="SSF53474">
    <property type="entry name" value="alpha/beta-Hydrolases"/>
    <property type="match status" value="1"/>
</dbReference>
<gene>
    <name evidence="2" type="ordered locus">Marme_1648</name>
</gene>
<dbReference type="OrthoDB" id="7055710at2"/>
<reference evidence="2 3" key="1">
    <citation type="journal article" date="2012" name="Stand. Genomic Sci.">
        <title>Complete genome sequence of the melanogenic marine bacterium Marinomonas mediterranea type strain (MMB-1(T)).</title>
        <authorList>
            <person name="Lucas-Elio P."/>
            <person name="Goodwin L."/>
            <person name="Woyke T."/>
            <person name="Pitluck S."/>
            <person name="Nolan M."/>
            <person name="Kyrpides N.C."/>
            <person name="Detter J.C."/>
            <person name="Copeland A."/>
            <person name="Teshima H."/>
            <person name="Bruce D."/>
            <person name="Detter C."/>
            <person name="Tapia R."/>
            <person name="Han S."/>
            <person name="Land M.L."/>
            <person name="Ivanova N."/>
            <person name="Mikhailova N."/>
            <person name="Johnston A.W."/>
            <person name="Sanchez-Amat A."/>
        </authorList>
    </citation>
    <scope>NUCLEOTIDE SEQUENCE [LARGE SCALE GENOMIC DNA]</scope>
    <source>
        <strain evidence="3">ATCC 700492 / JCM 21426 / NBRC 103028 / MMB-1</strain>
    </source>
</reference>